<reference evidence="2 3" key="1">
    <citation type="journal article" date="2013" name="Front. Microbiol.">
        <title>Comparative genomic analyses of the cyanobacterium, Lyngbya aestuarii BL J, a powerful hydrogen producer.</title>
        <authorList>
            <person name="Kothari A."/>
            <person name="Vaughn M."/>
            <person name="Garcia-Pichel F."/>
        </authorList>
    </citation>
    <scope>NUCLEOTIDE SEQUENCE [LARGE SCALE GENOMIC DNA]</scope>
    <source>
        <strain evidence="2 3">BL J</strain>
    </source>
</reference>
<dbReference type="InterPro" id="IPR011047">
    <property type="entry name" value="Quinoprotein_ADH-like_sf"/>
</dbReference>
<gene>
    <name evidence="2" type="ORF">M595_2810</name>
</gene>
<dbReference type="PANTHER" id="PTHR37957">
    <property type="entry name" value="BLR7070 PROTEIN"/>
    <property type="match status" value="1"/>
</dbReference>
<evidence type="ECO:0000313" key="3">
    <source>
        <dbReference type="Proteomes" id="UP000017127"/>
    </source>
</evidence>
<dbReference type="SUPFAM" id="SSF50998">
    <property type="entry name" value="Quinoprotein alcohol dehydrogenase-like"/>
    <property type="match status" value="1"/>
</dbReference>
<protein>
    <submittedName>
        <fullName evidence="2">Esterase-like activity of phytase family protein</fullName>
    </submittedName>
</protein>
<feature type="domain" description="Phytase-like" evidence="1">
    <location>
        <begin position="79"/>
        <end position="387"/>
    </location>
</feature>
<proteinExistence type="predicted"/>
<dbReference type="RefSeq" id="WP_023066526.1">
    <property type="nucleotide sequence ID" value="NZ_AUZM01000024.1"/>
</dbReference>
<evidence type="ECO:0000313" key="2">
    <source>
        <dbReference type="EMBL" id="ERT07193.1"/>
    </source>
</evidence>
<dbReference type="InterPro" id="IPR027372">
    <property type="entry name" value="Phytase-like_dom"/>
</dbReference>
<name>U7QH24_9CYAN</name>
<accession>U7QH24</accession>
<dbReference type="PATRIC" id="fig|1348334.3.peg.2721"/>
<dbReference type="Pfam" id="PF13449">
    <property type="entry name" value="Phytase-like"/>
    <property type="match status" value="1"/>
</dbReference>
<dbReference type="Proteomes" id="UP000017127">
    <property type="component" value="Unassembled WGS sequence"/>
</dbReference>
<dbReference type="EMBL" id="AUZM01000024">
    <property type="protein sequence ID" value="ERT07193.1"/>
    <property type="molecule type" value="Genomic_DNA"/>
</dbReference>
<keyword evidence="3" id="KW-1185">Reference proteome</keyword>
<dbReference type="PANTHER" id="PTHR37957:SF1">
    <property type="entry name" value="PHYTASE-LIKE DOMAIN-CONTAINING PROTEIN"/>
    <property type="match status" value="1"/>
</dbReference>
<comment type="caution">
    <text evidence="2">The sequence shown here is derived from an EMBL/GenBank/DDBJ whole genome shotgun (WGS) entry which is preliminary data.</text>
</comment>
<evidence type="ECO:0000259" key="1">
    <source>
        <dbReference type="Pfam" id="PF13449"/>
    </source>
</evidence>
<organism evidence="2 3">
    <name type="scientific">Lyngbya aestuarii BL J</name>
    <dbReference type="NCBI Taxonomy" id="1348334"/>
    <lineage>
        <taxon>Bacteria</taxon>
        <taxon>Bacillati</taxon>
        <taxon>Cyanobacteriota</taxon>
        <taxon>Cyanophyceae</taxon>
        <taxon>Oscillatoriophycideae</taxon>
        <taxon>Oscillatoriales</taxon>
        <taxon>Microcoleaceae</taxon>
        <taxon>Lyngbya</taxon>
    </lineage>
</organism>
<sequence>MNEHNTIKPSSLSGQVRLRKGYQRFFQSVVSLLILLTLLTSCSLPQVSAEDRIFLDFSLDFLGEYSLTQPTQFNNYSIGHLSGITYALPGYNKSTAEGIYFYALADDQKENLARFYTLKFDLTSAAQTSLNQITIENETQLKDQSGQPLSLTTTHPKSLTFSPRNSLFIATENRVEDQSLPLIGEFDLETGKLRNTIPIPPNYIPTIEDGKQQLGISANSGFKSMTIAPDGFSPGGKDPFRLFTSTETSLVQDTDTDGATKLRILHYVIADRSSFLVSENLYPLEADETSPPQLVDIVALNQGGYFLSLERSSNSGQIYQVFTGDSTDTSRIASLRGELRKVQPMRKKLLFEFNPLNISVNSLTSMTLGPRLASGGQSLVLMSEDDNKTPQFLLFSLKQS</sequence>
<dbReference type="AlphaFoldDB" id="U7QH24"/>